<name>I8AK86_9BACL</name>
<keyword evidence="2" id="KW-1185">Reference proteome</keyword>
<comment type="caution">
    <text evidence="1">The sequence shown here is derived from an EMBL/GenBank/DDBJ whole genome shotgun (WGS) entry which is preliminary data.</text>
</comment>
<dbReference type="GO" id="GO:0003677">
    <property type="term" value="F:DNA binding"/>
    <property type="evidence" value="ECO:0007669"/>
    <property type="project" value="InterPro"/>
</dbReference>
<dbReference type="Proteomes" id="UP000004080">
    <property type="component" value="Unassembled WGS sequence"/>
</dbReference>
<dbReference type="PATRIC" id="fig|1196324.3.peg.1827"/>
<evidence type="ECO:0000313" key="1">
    <source>
        <dbReference type="EMBL" id="EIT85949.1"/>
    </source>
</evidence>
<accession>I8AK86</accession>
<gene>
    <name evidence="1" type="ORF">A374_08939</name>
</gene>
<dbReference type="RefSeq" id="WP_007201881.1">
    <property type="nucleotide sequence ID" value="NZ_AKKV01000024.1"/>
</dbReference>
<dbReference type="GO" id="GO:0006259">
    <property type="term" value="P:DNA metabolic process"/>
    <property type="evidence" value="ECO:0007669"/>
    <property type="project" value="InterPro"/>
</dbReference>
<dbReference type="STRING" id="1196324.A374_08939"/>
<dbReference type="InterPro" id="IPR018330">
    <property type="entry name" value="RecT_fam"/>
</dbReference>
<sequence length="293" mass="33387">MAKNQLAPINTQALTGFFSETELATIKNTYAVNASNEEFALFIQICSNNGLNPFKNHIYFIKYGNQMSIQVAVEGILHLAQKREDFKGVTTQLVHENDEFEVEIDQDSQELKVTKHSVKFPRGKVVAAYAVARKEGSPDKVVIIETEEVEHFKKKQGSQWNTYFNDMFKKHTLKRALKLQFGIDADDSVMGNTQEDYQPQRQERRDITPQSIQVEEGELVSEEEQLKAQWQVIKEKTASWGKDDLKSLIAEKFNKNAKDLSLQEVAGLAKLIDLQSQQAPESDVLDIDFDEVE</sequence>
<proteinExistence type="predicted"/>
<dbReference type="EMBL" id="AKKV01000024">
    <property type="protein sequence ID" value="EIT85949.1"/>
    <property type="molecule type" value="Genomic_DNA"/>
</dbReference>
<dbReference type="OrthoDB" id="2664780at2"/>
<reference evidence="1 2" key="1">
    <citation type="journal article" date="2012" name="J. Bacteriol.">
        <title>Genome of Bacillus macauensis ZFHKF-1, a Long-Chain-Forming Bacterium.</title>
        <authorList>
            <person name="Cai L."/>
            <person name="Zhang T."/>
        </authorList>
    </citation>
    <scope>NUCLEOTIDE SEQUENCE [LARGE SCALE GENOMIC DNA]</scope>
    <source>
        <strain evidence="1 2">ZFHKF-1</strain>
    </source>
</reference>
<dbReference type="AlphaFoldDB" id="I8AK86"/>
<dbReference type="eggNOG" id="COG3723">
    <property type="taxonomic scope" value="Bacteria"/>
</dbReference>
<organism evidence="1 2">
    <name type="scientific">Fictibacillus macauensis ZFHKF-1</name>
    <dbReference type="NCBI Taxonomy" id="1196324"/>
    <lineage>
        <taxon>Bacteria</taxon>
        <taxon>Bacillati</taxon>
        <taxon>Bacillota</taxon>
        <taxon>Bacilli</taxon>
        <taxon>Bacillales</taxon>
        <taxon>Fictibacillaceae</taxon>
        <taxon>Fictibacillus</taxon>
    </lineage>
</organism>
<evidence type="ECO:0000313" key="2">
    <source>
        <dbReference type="Proteomes" id="UP000004080"/>
    </source>
</evidence>
<dbReference type="Pfam" id="PF03837">
    <property type="entry name" value="RecT"/>
    <property type="match status" value="1"/>
</dbReference>
<protein>
    <submittedName>
        <fullName evidence="1">Recombinational DNA repair protein RecT</fullName>
    </submittedName>
</protein>